<dbReference type="Proteomes" id="UP000058925">
    <property type="component" value="Chromosome"/>
</dbReference>
<proteinExistence type="inferred from homology"/>
<dbReference type="SUPFAM" id="SSF101744">
    <property type="entry name" value="Rof/RNase P subunit-like"/>
    <property type="match status" value="1"/>
</dbReference>
<accession>A0A654LYG8</accession>
<sequence length="91" mass="10499">MKTGDLIYLDEYLGRFINITKSRNTKNSNRSGTIVNETKNMLFLISHQNKSIIRIPKNEICEYVICHAGETYTLDGKRLLGRPEELVNILK</sequence>
<keyword evidence="4 6" id="KW-0255">Endonuclease</keyword>
<evidence type="ECO:0000256" key="2">
    <source>
        <dbReference type="ARBA" id="ARBA00022694"/>
    </source>
</evidence>
<evidence type="ECO:0000256" key="4">
    <source>
        <dbReference type="ARBA" id="ARBA00022759"/>
    </source>
</evidence>
<evidence type="ECO:0000313" key="8">
    <source>
        <dbReference type="Proteomes" id="UP000058925"/>
    </source>
</evidence>
<keyword evidence="3 6" id="KW-0540">Nuclease</keyword>
<comment type="similarity">
    <text evidence="6">Belongs to the eukaryotic/archaeal RNase P protein component 1 family.</text>
</comment>
<comment type="function">
    <text evidence="6">Part of ribonuclease P, a protein complex that generates mature tRNA molecules by cleaving their 5'-ends.</text>
</comment>
<evidence type="ECO:0000256" key="5">
    <source>
        <dbReference type="ARBA" id="ARBA00022801"/>
    </source>
</evidence>
<dbReference type="GO" id="GO:0030677">
    <property type="term" value="C:ribonuclease P complex"/>
    <property type="evidence" value="ECO:0007669"/>
    <property type="project" value="UniProtKB-UniRule"/>
</dbReference>
<dbReference type="KEGG" id="taa:NMY3_02301"/>
<gene>
    <name evidence="6" type="primary">rnp1</name>
    <name evidence="7" type="ORF">NMY3_02301</name>
</gene>
<dbReference type="InterPro" id="IPR036980">
    <property type="entry name" value="RNase_P/MRP_Rpp29_sf"/>
</dbReference>
<dbReference type="GO" id="GO:0005737">
    <property type="term" value="C:cytoplasm"/>
    <property type="evidence" value="ECO:0007669"/>
    <property type="project" value="UniProtKB-SubCell"/>
</dbReference>
<dbReference type="GO" id="GO:0003723">
    <property type="term" value="F:RNA binding"/>
    <property type="evidence" value="ECO:0007669"/>
    <property type="project" value="InterPro"/>
</dbReference>
<dbReference type="InterPro" id="IPR002730">
    <property type="entry name" value="Rpp29/RNP1"/>
</dbReference>
<protein>
    <recommendedName>
        <fullName evidence="6">Ribonuclease P protein component 1</fullName>
        <shortName evidence="6">RNase P component 1</shortName>
        <ecNumber evidence="6">3.1.26.5</ecNumber>
    </recommendedName>
    <alternativeName>
        <fullName evidence="6">Rpp29</fullName>
    </alternativeName>
</protein>
<keyword evidence="8" id="KW-1185">Reference proteome</keyword>
<dbReference type="EC" id="3.1.26.5" evidence="6"/>
<dbReference type="InterPro" id="IPR023534">
    <property type="entry name" value="Rof/RNase_P-like"/>
</dbReference>
<dbReference type="GO" id="GO:0001682">
    <property type="term" value="P:tRNA 5'-leader removal"/>
    <property type="evidence" value="ECO:0007669"/>
    <property type="project" value="UniProtKB-UniRule"/>
</dbReference>
<comment type="subunit">
    <text evidence="6">Consists of a catalytic RNA component and at least 4-5 protein subunits.</text>
</comment>
<dbReference type="Pfam" id="PF01868">
    <property type="entry name" value="RNase_P-MRP_p29"/>
    <property type="match status" value="1"/>
</dbReference>
<dbReference type="GO" id="GO:0004526">
    <property type="term" value="F:ribonuclease P activity"/>
    <property type="evidence" value="ECO:0007669"/>
    <property type="project" value="UniProtKB-UniRule"/>
</dbReference>
<reference evidence="8" key="1">
    <citation type="submission" date="2015-10" db="EMBL/GenBank/DDBJ databases">
        <title>Niche specialization of a soil ammonia-oxidizing archaeon, Candidatus Nitrosocosmicus oleophilus.</title>
        <authorList>
            <person name="Jung M.-Y."/>
            <person name="Rhee S.-K."/>
        </authorList>
    </citation>
    <scope>NUCLEOTIDE SEQUENCE [LARGE SCALE GENOMIC DNA]</scope>
    <source>
        <strain evidence="8">MY3</strain>
    </source>
</reference>
<evidence type="ECO:0000313" key="7">
    <source>
        <dbReference type="EMBL" id="ALI36498.1"/>
    </source>
</evidence>
<evidence type="ECO:0000256" key="3">
    <source>
        <dbReference type="ARBA" id="ARBA00022722"/>
    </source>
</evidence>
<dbReference type="AlphaFoldDB" id="A0A654LYG8"/>
<keyword evidence="5 6" id="KW-0378">Hydrolase</keyword>
<dbReference type="HAMAP" id="MF_00754">
    <property type="entry name" value="RNase_P_1"/>
    <property type="match status" value="1"/>
</dbReference>
<comment type="subcellular location">
    <subcellularLocation>
        <location evidence="6">Cytoplasm</location>
    </subcellularLocation>
</comment>
<evidence type="ECO:0000256" key="1">
    <source>
        <dbReference type="ARBA" id="ARBA00022490"/>
    </source>
</evidence>
<keyword evidence="2 6" id="KW-0819">tRNA processing</keyword>
<dbReference type="InterPro" id="IPR023538">
    <property type="entry name" value="RNP1"/>
</dbReference>
<evidence type="ECO:0000256" key="6">
    <source>
        <dbReference type="HAMAP-Rule" id="MF_00754"/>
    </source>
</evidence>
<comment type="catalytic activity">
    <reaction evidence="6">
        <text>Endonucleolytic cleavage of RNA, removing 5'-extranucleotides from tRNA precursor.</text>
        <dbReference type="EC" id="3.1.26.5"/>
    </reaction>
</comment>
<name>A0A654LYG8_9ARCH</name>
<dbReference type="EMBL" id="CP012850">
    <property type="protein sequence ID" value="ALI36498.1"/>
    <property type="molecule type" value="Genomic_DNA"/>
</dbReference>
<keyword evidence="1 6" id="KW-0963">Cytoplasm</keyword>
<organism evidence="7 8">
    <name type="scientific">Candidatus Nitrosocosmicus oleophilus</name>
    <dbReference type="NCBI Taxonomy" id="1353260"/>
    <lineage>
        <taxon>Archaea</taxon>
        <taxon>Nitrososphaerota</taxon>
        <taxon>Nitrososphaeria</taxon>
        <taxon>Nitrososphaerales</taxon>
        <taxon>Nitrososphaeraceae</taxon>
        <taxon>Candidatus Nitrosocosmicus</taxon>
    </lineage>
</organism>
<dbReference type="Gene3D" id="2.30.30.210">
    <property type="entry name" value="Ribonuclease P/MRP, subunit p29"/>
    <property type="match status" value="1"/>
</dbReference>